<dbReference type="Gene3D" id="1.25.40.10">
    <property type="entry name" value="Tetratricopeptide repeat domain"/>
    <property type="match status" value="1"/>
</dbReference>
<evidence type="ECO:0000256" key="3">
    <source>
        <dbReference type="SAM" id="Phobius"/>
    </source>
</evidence>
<gene>
    <name evidence="4" type="ORF">LCGC14_2555030</name>
</gene>
<dbReference type="AlphaFoldDB" id="A0A0F9DEW1"/>
<dbReference type="InterPro" id="IPR019734">
    <property type="entry name" value="TPR_rpt"/>
</dbReference>
<dbReference type="SMART" id="SM00028">
    <property type="entry name" value="TPR"/>
    <property type="match status" value="3"/>
</dbReference>
<keyword evidence="3" id="KW-1133">Transmembrane helix</keyword>
<dbReference type="PANTHER" id="PTHR44943:SF8">
    <property type="entry name" value="TPR REPEAT-CONTAINING PROTEIN MJ0263"/>
    <property type="match status" value="1"/>
</dbReference>
<dbReference type="Pfam" id="PF13181">
    <property type="entry name" value="TPR_8"/>
    <property type="match status" value="1"/>
</dbReference>
<dbReference type="PROSITE" id="PS50005">
    <property type="entry name" value="TPR"/>
    <property type="match status" value="1"/>
</dbReference>
<accession>A0A0F9DEW1</accession>
<keyword evidence="3" id="KW-0472">Membrane</keyword>
<comment type="caution">
    <text evidence="4">The sequence shown here is derived from an EMBL/GenBank/DDBJ whole genome shotgun (WGS) entry which is preliminary data.</text>
</comment>
<keyword evidence="1" id="KW-0677">Repeat</keyword>
<dbReference type="Pfam" id="PF14559">
    <property type="entry name" value="TPR_19"/>
    <property type="match status" value="1"/>
</dbReference>
<evidence type="ECO:0000313" key="4">
    <source>
        <dbReference type="EMBL" id="KKL10518.1"/>
    </source>
</evidence>
<name>A0A0F9DEW1_9ZZZZ</name>
<dbReference type="SUPFAM" id="SSF48452">
    <property type="entry name" value="TPR-like"/>
    <property type="match status" value="1"/>
</dbReference>
<keyword evidence="2" id="KW-0802">TPR repeat</keyword>
<dbReference type="InterPro" id="IPR011990">
    <property type="entry name" value="TPR-like_helical_dom_sf"/>
</dbReference>
<evidence type="ECO:0000256" key="1">
    <source>
        <dbReference type="ARBA" id="ARBA00022737"/>
    </source>
</evidence>
<keyword evidence="3" id="KW-0812">Transmembrane</keyword>
<protein>
    <submittedName>
        <fullName evidence="4">Uncharacterized protein</fullName>
    </submittedName>
</protein>
<feature type="transmembrane region" description="Helical" evidence="3">
    <location>
        <begin position="98"/>
        <end position="116"/>
    </location>
</feature>
<reference evidence="4" key="1">
    <citation type="journal article" date="2015" name="Nature">
        <title>Complex archaea that bridge the gap between prokaryotes and eukaryotes.</title>
        <authorList>
            <person name="Spang A."/>
            <person name="Saw J.H."/>
            <person name="Jorgensen S.L."/>
            <person name="Zaremba-Niedzwiedzka K."/>
            <person name="Martijn J."/>
            <person name="Lind A.E."/>
            <person name="van Eijk R."/>
            <person name="Schleper C."/>
            <person name="Guy L."/>
            <person name="Ettema T.J."/>
        </authorList>
    </citation>
    <scope>NUCLEOTIDE SEQUENCE</scope>
</reference>
<dbReference type="PANTHER" id="PTHR44943">
    <property type="entry name" value="CELLULOSE SYNTHASE OPERON PROTEIN C"/>
    <property type="match status" value="1"/>
</dbReference>
<proteinExistence type="predicted"/>
<dbReference type="EMBL" id="LAZR01042031">
    <property type="protein sequence ID" value="KKL10518.1"/>
    <property type="molecule type" value="Genomic_DNA"/>
</dbReference>
<dbReference type="InterPro" id="IPR051685">
    <property type="entry name" value="Ycf3/AcsC/BcsC/TPR_MFPF"/>
</dbReference>
<feature type="transmembrane region" description="Helical" evidence="3">
    <location>
        <begin position="42"/>
        <end position="60"/>
    </location>
</feature>
<evidence type="ECO:0000256" key="2">
    <source>
        <dbReference type="ARBA" id="ARBA00022803"/>
    </source>
</evidence>
<feature type="transmembrane region" description="Helical" evidence="3">
    <location>
        <begin position="72"/>
        <end position="91"/>
    </location>
</feature>
<sequence>SNKLPWYYISMNILYTVPVALLAGFVLNAMLYPFYKKQIKPLFIFFLYFVVIFPLAYVVYKESNVYGGWRHLMFVFPAMAILSGVAWDRLIRIVKPPAVKIAISVILLGGIIHPLIHIVKNHPLEYIYFNELLGVKKAYGRFETDYYMNSLKQGTDWLMENVIDENKTGDDPKTVVATNGSVTYYLREMSDYVSPLYTRYYDRGEKNWDYAVYFCNYIHPFQLSNGLWPPAGTIKTIDVNGIPVCAIVERESKEDMEAIQMIRQRDYLNGIPALEEVNRKNPNSEIVKLRLAEAYLQTGQFQKVHPLMDECLEIYPDYDKALNFIGIAYMESGDLNNASATFQKIIRINYRFATAYHNLGLLAVRQQPPNMNMAINYFQQAIQANRNYRPAYLALATIYRQQGRMDEAMRLENIANQL</sequence>
<feature type="non-terminal residue" evidence="4">
    <location>
        <position position="1"/>
    </location>
</feature>
<feature type="transmembrane region" description="Helical" evidence="3">
    <location>
        <begin position="6"/>
        <end position="30"/>
    </location>
</feature>
<organism evidence="4">
    <name type="scientific">marine sediment metagenome</name>
    <dbReference type="NCBI Taxonomy" id="412755"/>
    <lineage>
        <taxon>unclassified sequences</taxon>
        <taxon>metagenomes</taxon>
        <taxon>ecological metagenomes</taxon>
    </lineage>
</organism>